<dbReference type="Proteomes" id="UP000634043">
    <property type="component" value="Unassembled WGS sequence"/>
</dbReference>
<dbReference type="PANTHER" id="PTHR37694">
    <property type="entry name" value="SLR8022 PROTEIN"/>
    <property type="match status" value="1"/>
</dbReference>
<name>A0ABQ1WFH5_9BACT</name>
<dbReference type="InterPro" id="IPR013096">
    <property type="entry name" value="Cupin_2"/>
</dbReference>
<keyword evidence="3" id="KW-1185">Reference proteome</keyword>
<accession>A0ABQ1WFH5</accession>
<dbReference type="SUPFAM" id="SSF51182">
    <property type="entry name" value="RmlC-like cupins"/>
    <property type="match status" value="1"/>
</dbReference>
<protein>
    <recommendedName>
        <fullName evidence="1">Cupin type-2 domain-containing protein</fullName>
    </recommendedName>
</protein>
<evidence type="ECO:0000313" key="2">
    <source>
        <dbReference type="EMBL" id="GGG27722.1"/>
    </source>
</evidence>
<organism evidence="2 3">
    <name type="scientific">Pontibacter amylolyticus</name>
    <dbReference type="NCBI Taxonomy" id="1424080"/>
    <lineage>
        <taxon>Bacteria</taxon>
        <taxon>Pseudomonadati</taxon>
        <taxon>Bacteroidota</taxon>
        <taxon>Cytophagia</taxon>
        <taxon>Cytophagales</taxon>
        <taxon>Hymenobacteraceae</taxon>
        <taxon>Pontibacter</taxon>
    </lineage>
</organism>
<sequence>MEMKEIHANASYKVLSVNLAKGEEMPRHYASSDAFLVIREGKAVLKLQEREVELGSGSTLHIPAKEPHSLHVLEDFAATVVLAAGAQINFINSQ</sequence>
<dbReference type="Gene3D" id="2.60.120.10">
    <property type="entry name" value="Jelly Rolls"/>
    <property type="match status" value="1"/>
</dbReference>
<dbReference type="RefSeq" id="WP_188502733.1">
    <property type="nucleotide sequence ID" value="NZ_BMFP01000007.1"/>
</dbReference>
<evidence type="ECO:0000259" key="1">
    <source>
        <dbReference type="Pfam" id="PF07883"/>
    </source>
</evidence>
<reference evidence="3" key="1">
    <citation type="journal article" date="2019" name="Int. J. Syst. Evol. Microbiol.">
        <title>The Global Catalogue of Microorganisms (GCM) 10K type strain sequencing project: providing services to taxonomists for standard genome sequencing and annotation.</title>
        <authorList>
            <consortium name="The Broad Institute Genomics Platform"/>
            <consortium name="The Broad Institute Genome Sequencing Center for Infectious Disease"/>
            <person name="Wu L."/>
            <person name="Ma J."/>
        </authorList>
    </citation>
    <scope>NUCLEOTIDE SEQUENCE [LARGE SCALE GENOMIC DNA]</scope>
    <source>
        <strain evidence="3">CGMCC 1.12749</strain>
    </source>
</reference>
<dbReference type="PANTHER" id="PTHR37694:SF1">
    <property type="entry name" value="SLR8022 PROTEIN"/>
    <property type="match status" value="1"/>
</dbReference>
<proteinExistence type="predicted"/>
<dbReference type="Pfam" id="PF07883">
    <property type="entry name" value="Cupin_2"/>
    <property type="match status" value="1"/>
</dbReference>
<dbReference type="InterPro" id="IPR011051">
    <property type="entry name" value="RmlC_Cupin_sf"/>
</dbReference>
<evidence type="ECO:0000313" key="3">
    <source>
        <dbReference type="Proteomes" id="UP000634043"/>
    </source>
</evidence>
<feature type="domain" description="Cupin type-2" evidence="1">
    <location>
        <begin position="17"/>
        <end position="81"/>
    </location>
</feature>
<dbReference type="InterPro" id="IPR014710">
    <property type="entry name" value="RmlC-like_jellyroll"/>
</dbReference>
<dbReference type="EMBL" id="BMFP01000007">
    <property type="protein sequence ID" value="GGG27722.1"/>
    <property type="molecule type" value="Genomic_DNA"/>
</dbReference>
<comment type="caution">
    <text evidence="2">The sequence shown here is derived from an EMBL/GenBank/DDBJ whole genome shotgun (WGS) entry which is preliminary data.</text>
</comment>
<gene>
    <name evidence="2" type="ORF">GCM10011323_34020</name>
</gene>